<dbReference type="SUPFAM" id="SSF52833">
    <property type="entry name" value="Thioredoxin-like"/>
    <property type="match status" value="1"/>
</dbReference>
<accession>A0ABW6DC23</accession>
<gene>
    <name evidence="2" type="ORF">U0R10_06635</name>
</gene>
<organism evidence="2 3">
    <name type="scientific">Aquirufa avitistagni</name>
    <dbReference type="NCBI Taxonomy" id="3104728"/>
    <lineage>
        <taxon>Bacteria</taxon>
        <taxon>Pseudomonadati</taxon>
        <taxon>Bacteroidota</taxon>
        <taxon>Cytophagia</taxon>
        <taxon>Cytophagales</taxon>
        <taxon>Flectobacillaceae</taxon>
        <taxon>Aquirufa</taxon>
    </lineage>
</organism>
<dbReference type="EMBL" id="JBBKXZ010000002">
    <property type="protein sequence ID" value="MFD3394291.1"/>
    <property type="molecule type" value="Genomic_DNA"/>
</dbReference>
<evidence type="ECO:0000313" key="3">
    <source>
        <dbReference type="Proteomes" id="UP001598138"/>
    </source>
</evidence>
<evidence type="ECO:0000259" key="1">
    <source>
        <dbReference type="Pfam" id="PF01323"/>
    </source>
</evidence>
<comment type="caution">
    <text evidence="2">The sequence shown here is derived from an EMBL/GenBank/DDBJ whole genome shotgun (WGS) entry which is preliminary data.</text>
</comment>
<dbReference type="InterPro" id="IPR036249">
    <property type="entry name" value="Thioredoxin-like_sf"/>
</dbReference>
<dbReference type="Gene3D" id="3.40.30.10">
    <property type="entry name" value="Glutaredoxin"/>
    <property type="match status" value="1"/>
</dbReference>
<dbReference type="PANTHER" id="PTHR13887:SF41">
    <property type="entry name" value="THIOREDOXIN SUPERFAMILY PROTEIN"/>
    <property type="match status" value="1"/>
</dbReference>
<dbReference type="InterPro" id="IPR001853">
    <property type="entry name" value="DSBA-like_thioredoxin_dom"/>
</dbReference>
<protein>
    <submittedName>
        <fullName evidence="2">DsbA family oxidoreductase</fullName>
    </submittedName>
</protein>
<reference evidence="2 3" key="1">
    <citation type="submission" date="2024-03" db="EMBL/GenBank/DDBJ databases">
        <title>Aquirufa genome sequencing.</title>
        <authorList>
            <person name="Pitt A."/>
            <person name="Hahn M.W."/>
        </authorList>
    </citation>
    <scope>NUCLEOTIDE SEQUENCE [LARGE SCALE GENOMIC DNA]</scope>
    <source>
        <strain evidence="2 3">OSTEICH-129V</strain>
    </source>
</reference>
<sequence>MKIEIWSDIMCPFCYIGKRHLEQALLAFEGRDAVDITWKSYQLDPEIPMQFDAPVGVYAYLAERKGWSMEQSVQMHDRVVEMAAAVGLDYQFDKAVVANSLYAHRVIQLAKEKGLDNEIEEVFFKAYFTEGRDLASVEELVSLGESVGLSAADVRAAIASEELAYRVSQDIQEGVNLGVRGVPFFVFDRKFGISGAEPIQVFIDTLNQTLHDAS</sequence>
<dbReference type="RefSeq" id="WP_377983173.1">
    <property type="nucleotide sequence ID" value="NZ_JBBKXZ010000002.1"/>
</dbReference>
<feature type="domain" description="DSBA-like thioredoxin" evidence="1">
    <location>
        <begin position="3"/>
        <end position="206"/>
    </location>
</feature>
<dbReference type="CDD" id="cd03024">
    <property type="entry name" value="DsbA_FrnE"/>
    <property type="match status" value="1"/>
</dbReference>
<dbReference type="Pfam" id="PF01323">
    <property type="entry name" value="DSBA"/>
    <property type="match status" value="1"/>
</dbReference>
<name>A0ABW6DC23_9BACT</name>
<dbReference type="Proteomes" id="UP001598138">
    <property type="component" value="Unassembled WGS sequence"/>
</dbReference>
<keyword evidence="3" id="KW-1185">Reference proteome</keyword>
<proteinExistence type="predicted"/>
<evidence type="ECO:0000313" key="2">
    <source>
        <dbReference type="EMBL" id="MFD3394291.1"/>
    </source>
</evidence>
<dbReference type="PANTHER" id="PTHR13887">
    <property type="entry name" value="GLUTATHIONE S-TRANSFERASE KAPPA"/>
    <property type="match status" value="1"/>
</dbReference>